<name>A0A8B6BSU3_MYTGA</name>
<protein>
    <submittedName>
        <fullName evidence="1">Uncharacterized protein</fullName>
    </submittedName>
</protein>
<accession>A0A8B6BSU3</accession>
<organism evidence="1 2">
    <name type="scientific">Mytilus galloprovincialis</name>
    <name type="common">Mediterranean mussel</name>
    <dbReference type="NCBI Taxonomy" id="29158"/>
    <lineage>
        <taxon>Eukaryota</taxon>
        <taxon>Metazoa</taxon>
        <taxon>Spiralia</taxon>
        <taxon>Lophotrochozoa</taxon>
        <taxon>Mollusca</taxon>
        <taxon>Bivalvia</taxon>
        <taxon>Autobranchia</taxon>
        <taxon>Pteriomorphia</taxon>
        <taxon>Mytilida</taxon>
        <taxon>Mytiloidea</taxon>
        <taxon>Mytilidae</taxon>
        <taxon>Mytilinae</taxon>
        <taxon>Mytilus</taxon>
    </lineage>
</organism>
<comment type="caution">
    <text evidence="1">The sequence shown here is derived from an EMBL/GenBank/DDBJ whole genome shotgun (WGS) entry which is preliminary data.</text>
</comment>
<dbReference type="EMBL" id="UYJE01000652">
    <property type="protein sequence ID" value="VDH94964.1"/>
    <property type="molecule type" value="Genomic_DNA"/>
</dbReference>
<proteinExistence type="predicted"/>
<keyword evidence="2" id="KW-1185">Reference proteome</keyword>
<dbReference type="OrthoDB" id="6162638at2759"/>
<dbReference type="AlphaFoldDB" id="A0A8B6BSU3"/>
<reference evidence="1" key="1">
    <citation type="submission" date="2018-11" db="EMBL/GenBank/DDBJ databases">
        <authorList>
            <person name="Alioto T."/>
            <person name="Alioto T."/>
        </authorList>
    </citation>
    <scope>NUCLEOTIDE SEQUENCE</scope>
</reference>
<evidence type="ECO:0000313" key="2">
    <source>
        <dbReference type="Proteomes" id="UP000596742"/>
    </source>
</evidence>
<dbReference type="Proteomes" id="UP000596742">
    <property type="component" value="Unassembled WGS sequence"/>
</dbReference>
<gene>
    <name evidence="1" type="ORF">MGAL_10B054869</name>
</gene>
<evidence type="ECO:0000313" key="1">
    <source>
        <dbReference type="EMBL" id="VDH94964.1"/>
    </source>
</evidence>
<sequence>MNIIDNNVQTKVIFDSSCSRISYQNRKIYIKVDNEGTVELDVSGNRLRTIGGKFAEAGWIFHITTTKNRICCTDFEKDAVYCCSMRGEDIWTFTEQSLVNARGIL</sequence>
<dbReference type="SUPFAM" id="SSF63825">
    <property type="entry name" value="YWTD domain"/>
    <property type="match status" value="1"/>
</dbReference>